<proteinExistence type="predicted"/>
<evidence type="ECO:0008006" key="4">
    <source>
        <dbReference type="Google" id="ProtNLM"/>
    </source>
</evidence>
<evidence type="ECO:0000313" key="2">
    <source>
        <dbReference type="EMBL" id="KAL3757189.1"/>
    </source>
</evidence>
<sequence length="389" mass="44330">MRWVPLVIAQSILCLFMLHDKSYSYLITDWNVGNDFDMDAPIVIRTNTNNKASRPTQKVTLTNTTTTWLPPNPQLYFIHVGKAGGTTIHESMELELTTPEVICLANESVSNAGSNQPSKCRRRKHAIGTSALEKSIVGFFHMMGVLLSPMQRAWLMDNTNVFLFTVREPIDRLISTYNYHRGTGDSNKIPTKLQFYDLFYNKCFPGGLDDMITMLRSNTKPNCTPLGMNTLTGRALHGGWHFRFNYLHYKNYTMDQSPDHAVAVIRTEHLWDDVVHLDKLLGGTGDFGNLTGTKSTHGSEKYQYNNELSESNTVFLCCLLHKDLESYQAIILRALNLEYDDKQEALGHLLNRCQVKATEDDTTDLVQDPFSWEEFRQSQVCRESLGNLR</sequence>
<dbReference type="InterPro" id="IPR027417">
    <property type="entry name" value="P-loop_NTPase"/>
</dbReference>
<name>A0ABD3LZJ9_9STRA</name>
<accession>A0ABD3LZJ9</accession>
<dbReference type="Gene3D" id="3.40.50.300">
    <property type="entry name" value="P-loop containing nucleotide triphosphate hydrolases"/>
    <property type="match status" value="1"/>
</dbReference>
<gene>
    <name evidence="2" type="ORF">ACHAWU_007994</name>
</gene>
<dbReference type="SUPFAM" id="SSF52540">
    <property type="entry name" value="P-loop containing nucleoside triphosphate hydrolases"/>
    <property type="match status" value="1"/>
</dbReference>
<organism evidence="2 3">
    <name type="scientific">Discostella pseudostelligera</name>
    <dbReference type="NCBI Taxonomy" id="259834"/>
    <lineage>
        <taxon>Eukaryota</taxon>
        <taxon>Sar</taxon>
        <taxon>Stramenopiles</taxon>
        <taxon>Ochrophyta</taxon>
        <taxon>Bacillariophyta</taxon>
        <taxon>Coscinodiscophyceae</taxon>
        <taxon>Thalassiosirophycidae</taxon>
        <taxon>Stephanodiscales</taxon>
        <taxon>Stephanodiscaceae</taxon>
        <taxon>Discostella</taxon>
    </lineage>
</organism>
<evidence type="ECO:0000256" key="1">
    <source>
        <dbReference type="SAM" id="SignalP"/>
    </source>
</evidence>
<dbReference type="EMBL" id="JALLBG020000271">
    <property type="protein sequence ID" value="KAL3757189.1"/>
    <property type="molecule type" value="Genomic_DNA"/>
</dbReference>
<dbReference type="AlphaFoldDB" id="A0ABD3LZJ9"/>
<evidence type="ECO:0000313" key="3">
    <source>
        <dbReference type="Proteomes" id="UP001530293"/>
    </source>
</evidence>
<reference evidence="2 3" key="1">
    <citation type="submission" date="2024-10" db="EMBL/GenBank/DDBJ databases">
        <title>Updated reference genomes for cyclostephanoid diatoms.</title>
        <authorList>
            <person name="Roberts W.R."/>
            <person name="Alverson A.J."/>
        </authorList>
    </citation>
    <scope>NUCLEOTIDE SEQUENCE [LARGE SCALE GENOMIC DNA]</scope>
    <source>
        <strain evidence="2 3">AJA232-27</strain>
    </source>
</reference>
<keyword evidence="3" id="KW-1185">Reference proteome</keyword>
<keyword evidence="1" id="KW-0732">Signal</keyword>
<feature type="chain" id="PRO_5044862102" description="Sulfotransferase domain-containing protein" evidence="1">
    <location>
        <begin position="25"/>
        <end position="389"/>
    </location>
</feature>
<protein>
    <recommendedName>
        <fullName evidence="4">Sulfotransferase domain-containing protein</fullName>
    </recommendedName>
</protein>
<dbReference type="Proteomes" id="UP001530293">
    <property type="component" value="Unassembled WGS sequence"/>
</dbReference>
<feature type="signal peptide" evidence="1">
    <location>
        <begin position="1"/>
        <end position="24"/>
    </location>
</feature>
<comment type="caution">
    <text evidence="2">The sequence shown here is derived from an EMBL/GenBank/DDBJ whole genome shotgun (WGS) entry which is preliminary data.</text>
</comment>